<proteinExistence type="predicted"/>
<evidence type="ECO:0000313" key="1">
    <source>
        <dbReference type="EMBL" id="STX29826.1"/>
    </source>
</evidence>
<dbReference type="AlphaFoldDB" id="A0A378I546"/>
<keyword evidence="2" id="KW-1185">Reference proteome</keyword>
<keyword evidence="1" id="KW-0812">Transmembrane</keyword>
<dbReference type="OrthoDB" id="8908077at2"/>
<dbReference type="EMBL" id="UGNV01000001">
    <property type="protein sequence ID" value="STX29826.1"/>
    <property type="molecule type" value="Genomic_DNA"/>
</dbReference>
<dbReference type="RefSeq" id="WP_115303489.1">
    <property type="nucleotide sequence ID" value="NZ_CAAAHO010000002.1"/>
</dbReference>
<reference evidence="1 2" key="1">
    <citation type="submission" date="2018-06" db="EMBL/GenBank/DDBJ databases">
        <authorList>
            <consortium name="Pathogen Informatics"/>
            <person name="Doyle S."/>
        </authorList>
    </citation>
    <scope>NUCLEOTIDE SEQUENCE [LARGE SCALE GENOMIC DNA]</scope>
    <source>
        <strain evidence="1 2">NCTC13315</strain>
    </source>
</reference>
<evidence type="ECO:0000313" key="2">
    <source>
        <dbReference type="Proteomes" id="UP000254968"/>
    </source>
</evidence>
<organism evidence="1 2">
    <name type="scientific">Legionella beliardensis</name>
    <dbReference type="NCBI Taxonomy" id="91822"/>
    <lineage>
        <taxon>Bacteria</taxon>
        <taxon>Pseudomonadati</taxon>
        <taxon>Pseudomonadota</taxon>
        <taxon>Gammaproteobacteria</taxon>
        <taxon>Legionellales</taxon>
        <taxon>Legionellaceae</taxon>
        <taxon>Legionella</taxon>
    </lineage>
</organism>
<name>A0A378I546_9GAMM</name>
<protein>
    <submittedName>
        <fullName evidence="1">Transmembrane protein</fullName>
    </submittedName>
</protein>
<accession>A0A378I546</accession>
<gene>
    <name evidence="1" type="ORF">NCTC13315_02381</name>
</gene>
<sequence length="724" mass="76906">MNRMLSVIGMMLVITLVHADLARWTFKPLTATKITVPANDTATIKYQITNQSIIPYKLAMKPIIGVKQITTAGYCPKNFVLGYKESCILNLTINGRALSGNIKGGPVVCSQCIWSKCYKPSLNDVLRITKGPAANYTIGGAVFGLHGRLILVNNGHDKLILNTDGTYTFPKALSPGRSYAITIKNQPRNQTCTVSNGNGVVTKANVANIVVNCSTHVYTVGGSVSGLASSESLVLQNNGSDTLTVNSNSSFTFIEPVAQGAIYDVTILQQPKTQRCTLANKRGRIKTSNITNVQVTCATKAYTVGGKVLSLDGTVVLQNNGMDDLSIHNNGPFTFPTPITKDATYHVTVRHHPETQNCKVTNPSGTIGEANVRNVGITCTTNTTALTMSVNKLALSAAGIIEYGINGAPNSGLARIITIENTGNLPATNFTVNLPAWPEGTTSTTTCENILTAGDHCIITIIPGNTATSDGTNPCSSGTSPIPGIIRVTADNASAISSEVVVLNYGCIYQGGYVYAFDDSTADTQSVGGKVVTLADQAPPHPNGVIWSSNGNGNTPDDAAYDSIFGVSNRSTPSAPIPNIGQVAGQNACNGSQDGACNTDNIYLFYQNNAKGAPIDPAYYAAAYCKQTINDYSDWYLPAMCEMGYGDAICGTSSTPTLQNIQSSLVDNGLISLLGYYWSSTQTTHGPQYSAWYQYFAPDGKSVQLFVSKFNRLGLRCSRHLDSV</sequence>
<keyword evidence="1" id="KW-0472">Membrane</keyword>
<dbReference type="Proteomes" id="UP000254968">
    <property type="component" value="Unassembled WGS sequence"/>
</dbReference>